<dbReference type="PANTHER" id="PTHR11842:SF11">
    <property type="entry name" value="MITOTIC SPINDLE ASSEMBLY CHECKPOINT PROTEIN MAD2A"/>
    <property type="match status" value="1"/>
</dbReference>
<sequence>MATETKIRDVICLKGSAQIVQEFFHFGLNSILYQRGIYPAESFAKEKKYGLTMLVTTNPALQKFLTPLLDRVKYWLENKQLRKLVLVISDIQTKNILERWQFDIQTDETVDLTGENSVKYKDIKKIRQEIADVIRQITATVTFLPLLETQCSFDVLTYTGKETDTPEDWTECSACLISDAEEVQLRSFSTAVHSVHTKVSYKSIS</sequence>
<evidence type="ECO:0000256" key="4">
    <source>
        <dbReference type="ARBA" id="ARBA00022776"/>
    </source>
</evidence>
<dbReference type="OMA" id="WQFDVEI"/>
<dbReference type="WBParaSite" id="TCLT_0000075201-mRNA-1">
    <property type="protein sequence ID" value="TCLT_0000075201-mRNA-1"/>
    <property type="gene ID" value="TCLT_0000075201"/>
</dbReference>
<evidence type="ECO:0000256" key="1">
    <source>
        <dbReference type="ARBA" id="ARBA00004123"/>
    </source>
</evidence>
<keyword evidence="11" id="KW-1185">Reference proteome</keyword>
<evidence type="ECO:0000256" key="7">
    <source>
        <dbReference type="ARBA" id="ARBA00068928"/>
    </source>
</evidence>
<name>A0A0N5CKY4_THECL</name>
<evidence type="ECO:0000256" key="8">
    <source>
        <dbReference type="ARBA" id="ARBA00076594"/>
    </source>
</evidence>
<dbReference type="SUPFAM" id="SSF56019">
    <property type="entry name" value="The spindle assembly checkpoint protein mad2"/>
    <property type="match status" value="1"/>
</dbReference>
<dbReference type="PROSITE" id="PS50815">
    <property type="entry name" value="HORMA"/>
    <property type="match status" value="1"/>
</dbReference>
<reference evidence="10 11" key="2">
    <citation type="submission" date="2018-11" db="EMBL/GenBank/DDBJ databases">
        <authorList>
            <consortium name="Pathogen Informatics"/>
        </authorList>
    </citation>
    <scope>NUCLEOTIDE SEQUENCE [LARGE SCALE GENOMIC DNA]</scope>
</reference>
<evidence type="ECO:0000256" key="5">
    <source>
        <dbReference type="ARBA" id="ARBA00023242"/>
    </source>
</evidence>
<keyword evidence="3" id="KW-0132">Cell division</keyword>
<evidence type="ECO:0000256" key="3">
    <source>
        <dbReference type="ARBA" id="ARBA00022618"/>
    </source>
</evidence>
<keyword evidence="4" id="KW-0498">Mitosis</keyword>
<dbReference type="EMBL" id="UYYF01000065">
    <property type="protein sequence ID" value="VDM95846.1"/>
    <property type="molecule type" value="Genomic_DNA"/>
</dbReference>
<gene>
    <name evidence="10" type="ORF">TCLT_LOCUS753</name>
</gene>
<dbReference type="Gene3D" id="3.30.900.10">
    <property type="entry name" value="HORMA domain"/>
    <property type="match status" value="1"/>
</dbReference>
<comment type="subcellular location">
    <subcellularLocation>
        <location evidence="1">Nucleus</location>
    </subcellularLocation>
</comment>
<evidence type="ECO:0000313" key="10">
    <source>
        <dbReference type="EMBL" id="VDM95846.1"/>
    </source>
</evidence>
<dbReference type="GO" id="GO:0007094">
    <property type="term" value="P:mitotic spindle assembly checkpoint signaling"/>
    <property type="evidence" value="ECO:0007669"/>
    <property type="project" value="TreeGrafter"/>
</dbReference>
<dbReference type="GO" id="GO:1990728">
    <property type="term" value="C:mitotic spindle assembly checkpoint MAD1-MAD2 complex"/>
    <property type="evidence" value="ECO:0007669"/>
    <property type="project" value="UniProtKB-ARBA"/>
</dbReference>
<feature type="domain" description="HORMA" evidence="9">
    <location>
        <begin position="14"/>
        <end position="199"/>
    </location>
</feature>
<dbReference type="GO" id="GO:0005654">
    <property type="term" value="C:nucleoplasm"/>
    <property type="evidence" value="ECO:0007669"/>
    <property type="project" value="TreeGrafter"/>
</dbReference>
<dbReference type="OrthoDB" id="1806at2759"/>
<evidence type="ECO:0000313" key="11">
    <source>
        <dbReference type="Proteomes" id="UP000276776"/>
    </source>
</evidence>
<dbReference type="AlphaFoldDB" id="A0A0N5CKY4"/>
<reference evidence="12" key="1">
    <citation type="submission" date="2017-02" db="UniProtKB">
        <authorList>
            <consortium name="WormBaseParasite"/>
        </authorList>
    </citation>
    <scope>IDENTIFICATION</scope>
</reference>
<dbReference type="GO" id="GO:0051301">
    <property type="term" value="P:cell division"/>
    <property type="evidence" value="ECO:0007669"/>
    <property type="project" value="UniProtKB-KW"/>
</dbReference>
<dbReference type="PANTHER" id="PTHR11842">
    <property type="entry name" value="MITOTIC SPINDLE ASSEMBLY CHECKPOINT PROTEIN MAD2"/>
    <property type="match status" value="1"/>
</dbReference>
<dbReference type="InterPro" id="IPR003511">
    <property type="entry name" value="HORMA_dom"/>
</dbReference>
<evidence type="ECO:0000259" key="9">
    <source>
        <dbReference type="PROSITE" id="PS50815"/>
    </source>
</evidence>
<evidence type="ECO:0000256" key="6">
    <source>
        <dbReference type="ARBA" id="ARBA00023306"/>
    </source>
</evidence>
<organism evidence="12">
    <name type="scientific">Thelazia callipaeda</name>
    <name type="common">Oriental eyeworm</name>
    <name type="synonym">Parasitic nematode</name>
    <dbReference type="NCBI Taxonomy" id="103827"/>
    <lineage>
        <taxon>Eukaryota</taxon>
        <taxon>Metazoa</taxon>
        <taxon>Ecdysozoa</taxon>
        <taxon>Nematoda</taxon>
        <taxon>Chromadorea</taxon>
        <taxon>Rhabditida</taxon>
        <taxon>Spirurina</taxon>
        <taxon>Spiruromorpha</taxon>
        <taxon>Thelazioidea</taxon>
        <taxon>Thelaziidae</taxon>
        <taxon>Thelazia</taxon>
    </lineage>
</organism>
<proteinExistence type="inferred from homology"/>
<comment type="similarity">
    <text evidence="2">Belongs to the MAD2 family.</text>
</comment>
<dbReference type="Proteomes" id="UP000276776">
    <property type="component" value="Unassembled WGS sequence"/>
</dbReference>
<dbReference type="InterPro" id="IPR045091">
    <property type="entry name" value="Mad2-like"/>
</dbReference>
<dbReference type="FunFam" id="3.30.900.10:FF:000002">
    <property type="entry name" value="Mitotic spindle assembly checkpoint protein MAD2A"/>
    <property type="match status" value="1"/>
</dbReference>
<evidence type="ECO:0000256" key="2">
    <source>
        <dbReference type="ARBA" id="ARBA00010348"/>
    </source>
</evidence>
<keyword evidence="5" id="KW-0539">Nucleus</keyword>
<dbReference type="GO" id="GO:0000776">
    <property type="term" value="C:kinetochore"/>
    <property type="evidence" value="ECO:0007669"/>
    <property type="project" value="TreeGrafter"/>
</dbReference>
<dbReference type="STRING" id="103827.A0A0N5CKY4"/>
<dbReference type="Pfam" id="PF02301">
    <property type="entry name" value="HORMA"/>
    <property type="match status" value="1"/>
</dbReference>
<keyword evidence="6" id="KW-0131">Cell cycle</keyword>
<protein>
    <recommendedName>
        <fullName evidence="7">Mitotic spindle assembly checkpoint protein MAD2A</fullName>
    </recommendedName>
    <alternativeName>
        <fullName evidence="8">Mitotic arrest deficient 2-like protein 1</fullName>
    </alternativeName>
</protein>
<accession>A0A0N5CKY4</accession>
<dbReference type="InterPro" id="IPR036570">
    <property type="entry name" value="HORMA_dom_sf"/>
</dbReference>
<evidence type="ECO:0000313" key="12">
    <source>
        <dbReference type="WBParaSite" id="TCLT_0000075201-mRNA-1"/>
    </source>
</evidence>